<name>U1PGH0_9EURY</name>
<proteinExistence type="predicted"/>
<evidence type="ECO:0000313" key="1">
    <source>
        <dbReference type="EMBL" id="ERG91231.1"/>
    </source>
</evidence>
<dbReference type="Proteomes" id="UP000030649">
    <property type="component" value="Unassembled WGS sequence"/>
</dbReference>
<dbReference type="EMBL" id="KE356560">
    <property type="protein sequence ID" value="ERG91231.1"/>
    <property type="molecule type" value="Genomic_DNA"/>
</dbReference>
<evidence type="ECO:0000313" key="2">
    <source>
        <dbReference type="Proteomes" id="UP000030649"/>
    </source>
</evidence>
<reference evidence="1 2" key="1">
    <citation type="journal article" date="2013" name="PLoS ONE">
        <title>Assembly-driven community genomics of a hypersaline microbial ecosystem.</title>
        <authorList>
            <person name="Podell S."/>
            <person name="Ugalde J.A."/>
            <person name="Narasingarao P."/>
            <person name="Banfield J.F."/>
            <person name="Heidelberg K.B."/>
            <person name="Allen E.E."/>
        </authorList>
    </citation>
    <scope>NUCLEOTIDE SEQUENCE [LARGE SCALE GENOMIC DNA]</scope>
    <source>
        <strain evidence="2">J07HQW1</strain>
    </source>
</reference>
<protein>
    <submittedName>
        <fullName evidence="1">Uncharacterized protein</fullName>
    </submittedName>
</protein>
<sequence length="93" mass="10243">MDVPENPQRDTARRVSDAVREVITTAGGSTCPEVVNRTVCQTLVDTDIYRCSMLATIDIKIAQLKPQAITATDIGYCDEITTPTDEFFSELLC</sequence>
<gene>
    <name evidence="1" type="ORF">J07HQW1_01263</name>
</gene>
<organism evidence="1 2">
    <name type="scientific">Haloquadratum walsbyi J07HQW1</name>
    <dbReference type="NCBI Taxonomy" id="1238424"/>
    <lineage>
        <taxon>Archaea</taxon>
        <taxon>Methanobacteriati</taxon>
        <taxon>Methanobacteriota</taxon>
        <taxon>Stenosarchaea group</taxon>
        <taxon>Halobacteria</taxon>
        <taxon>Halobacteriales</taxon>
        <taxon>Haloferacaceae</taxon>
        <taxon>Haloquadratum</taxon>
    </lineage>
</organism>
<dbReference type="HOGENOM" id="CLU_2392825_0_0_2"/>
<dbReference type="AlphaFoldDB" id="U1PGH0"/>
<accession>U1PGH0</accession>